<dbReference type="AlphaFoldDB" id="A0A0V1KL98"/>
<organism evidence="1 2">
    <name type="scientific">Trichinella nativa</name>
    <dbReference type="NCBI Taxonomy" id="6335"/>
    <lineage>
        <taxon>Eukaryota</taxon>
        <taxon>Metazoa</taxon>
        <taxon>Ecdysozoa</taxon>
        <taxon>Nematoda</taxon>
        <taxon>Enoplea</taxon>
        <taxon>Dorylaimia</taxon>
        <taxon>Trichinellida</taxon>
        <taxon>Trichinellidae</taxon>
        <taxon>Trichinella</taxon>
    </lineage>
</organism>
<proteinExistence type="predicted"/>
<sequence>MKAKLSTKTAGTLRYEVSGMMNNDLERKLNKF</sequence>
<reference evidence="1 2" key="1">
    <citation type="submission" date="2015-05" db="EMBL/GenBank/DDBJ databases">
        <title>Evolution of Trichinella species and genotypes.</title>
        <authorList>
            <person name="Korhonen P.K."/>
            <person name="Edoardo P."/>
            <person name="Giuseppe L.R."/>
            <person name="Gasser R.B."/>
        </authorList>
    </citation>
    <scope>NUCLEOTIDE SEQUENCE [LARGE SCALE GENOMIC DNA]</scope>
    <source>
        <strain evidence="1">ISS10</strain>
    </source>
</reference>
<evidence type="ECO:0000313" key="1">
    <source>
        <dbReference type="EMBL" id="KRZ48123.1"/>
    </source>
</evidence>
<gene>
    <name evidence="1" type="ORF">T02_6948</name>
</gene>
<evidence type="ECO:0000313" key="2">
    <source>
        <dbReference type="Proteomes" id="UP000054721"/>
    </source>
</evidence>
<dbReference type="Proteomes" id="UP000054721">
    <property type="component" value="Unassembled WGS sequence"/>
</dbReference>
<keyword evidence="2" id="KW-1185">Reference proteome</keyword>
<dbReference type="EMBL" id="JYDW01000465">
    <property type="protein sequence ID" value="KRZ48123.1"/>
    <property type="molecule type" value="Genomic_DNA"/>
</dbReference>
<name>A0A0V1KL98_9BILA</name>
<comment type="caution">
    <text evidence="1">The sequence shown here is derived from an EMBL/GenBank/DDBJ whole genome shotgun (WGS) entry which is preliminary data.</text>
</comment>
<feature type="non-terminal residue" evidence="1">
    <location>
        <position position="32"/>
    </location>
</feature>
<protein>
    <submittedName>
        <fullName evidence="1">Uncharacterized protein</fullName>
    </submittedName>
</protein>
<accession>A0A0V1KL98</accession>